<dbReference type="AlphaFoldDB" id="A0A1E3SRS4"/>
<dbReference type="STRING" id="243061.AWC25_11065"/>
<evidence type="ECO:0000256" key="1">
    <source>
        <dbReference type="SAM" id="MobiDB-lite"/>
    </source>
</evidence>
<evidence type="ECO:0000313" key="3">
    <source>
        <dbReference type="EMBL" id="ODR04198.1"/>
    </source>
</evidence>
<keyword evidence="2" id="KW-0732">Signal</keyword>
<dbReference type="Proteomes" id="UP000094224">
    <property type="component" value="Unassembled WGS sequence"/>
</dbReference>
<reference evidence="4" key="1">
    <citation type="submission" date="2016-09" db="EMBL/GenBank/DDBJ databases">
        <authorList>
            <person name="Greninger A.L."/>
            <person name="Jerome K.R."/>
            <person name="Mcnair B."/>
            <person name="Wallis C."/>
            <person name="Fang F."/>
        </authorList>
    </citation>
    <scope>NUCLEOTIDE SEQUENCE [LARGE SCALE GENOMIC DNA]</scope>
    <source>
        <strain evidence="4">BC1_M4</strain>
    </source>
</reference>
<dbReference type="PROSITE" id="PS51257">
    <property type="entry name" value="PROKAR_LIPOPROTEIN"/>
    <property type="match status" value="1"/>
</dbReference>
<feature type="compositionally biased region" description="Low complexity" evidence="1">
    <location>
        <begin position="29"/>
        <end position="58"/>
    </location>
</feature>
<dbReference type="RefSeq" id="WP_069401714.1">
    <property type="nucleotide sequence ID" value="NZ_JACKTB010000097.1"/>
</dbReference>
<feature type="chain" id="PRO_5043144324" description="Lipoprotein" evidence="2">
    <location>
        <begin position="21"/>
        <end position="209"/>
    </location>
</feature>
<keyword evidence="4" id="KW-1185">Reference proteome</keyword>
<gene>
    <name evidence="3" type="ORF">BHQ21_18330</name>
</gene>
<dbReference type="OrthoDB" id="4751027at2"/>
<proteinExistence type="predicted"/>
<name>A0A1E3SRS4_9MYCO</name>
<organism evidence="3 4">
    <name type="scientific">Mycobacterium sherrisii</name>
    <dbReference type="NCBI Taxonomy" id="243061"/>
    <lineage>
        <taxon>Bacteria</taxon>
        <taxon>Bacillati</taxon>
        <taxon>Actinomycetota</taxon>
        <taxon>Actinomycetes</taxon>
        <taxon>Mycobacteriales</taxon>
        <taxon>Mycobacteriaceae</taxon>
        <taxon>Mycobacterium</taxon>
        <taxon>Mycobacterium simiae complex</taxon>
    </lineage>
</organism>
<feature type="region of interest" description="Disordered" evidence="1">
    <location>
        <begin position="28"/>
        <end position="58"/>
    </location>
</feature>
<evidence type="ECO:0000313" key="4">
    <source>
        <dbReference type="Proteomes" id="UP000094224"/>
    </source>
</evidence>
<feature type="signal peptide" evidence="2">
    <location>
        <begin position="1"/>
        <end position="20"/>
    </location>
</feature>
<sequence>MRLSQPVVAGVVGVTALALAVAGCGGNKTTAPTKSGSATSSTSAGIGAPSSSAASAPAQPNQYTTWLIAASDINAPEPFTAAPPTSDPNGQPGASVVFSTQDNSHVIKDTIQVYDDPGAATAALNVAKSGQGGIIKHPATDPVKVGTDGTMVSGNSTDNSKGIAVLLFTEGKVLVTLEFDGPADTLPPPDFVSDVGQKQDAAVKKGLGG</sequence>
<evidence type="ECO:0008006" key="5">
    <source>
        <dbReference type="Google" id="ProtNLM"/>
    </source>
</evidence>
<evidence type="ECO:0000256" key="2">
    <source>
        <dbReference type="SAM" id="SignalP"/>
    </source>
</evidence>
<dbReference type="EMBL" id="MIHC01000034">
    <property type="protein sequence ID" value="ODR04198.1"/>
    <property type="molecule type" value="Genomic_DNA"/>
</dbReference>
<comment type="caution">
    <text evidence="3">The sequence shown here is derived from an EMBL/GenBank/DDBJ whole genome shotgun (WGS) entry which is preliminary data.</text>
</comment>
<accession>A0A1E3SRS4</accession>
<protein>
    <recommendedName>
        <fullName evidence="5">Lipoprotein</fullName>
    </recommendedName>
</protein>